<dbReference type="SMART" id="SM00849">
    <property type="entry name" value="Lactamase_B"/>
    <property type="match status" value="1"/>
</dbReference>
<dbReference type="InterPro" id="IPR050698">
    <property type="entry name" value="MBL"/>
</dbReference>
<evidence type="ECO:0000259" key="2">
    <source>
        <dbReference type="SMART" id="SM00849"/>
    </source>
</evidence>
<feature type="domain" description="Beta-Casp" evidence="3">
    <location>
        <begin position="250"/>
        <end position="375"/>
    </location>
</feature>
<dbReference type="Proteomes" id="UP000559010">
    <property type="component" value="Unassembled WGS sequence"/>
</dbReference>
<dbReference type="CDD" id="cd16295">
    <property type="entry name" value="TTHA0252-CPSF-like_MBL-fold"/>
    <property type="match status" value="1"/>
</dbReference>
<dbReference type="GO" id="GO:0016787">
    <property type="term" value="F:hydrolase activity"/>
    <property type="evidence" value="ECO:0007669"/>
    <property type="project" value="UniProtKB-KW"/>
</dbReference>
<keyword evidence="5" id="KW-1185">Reference proteome</keyword>
<dbReference type="Pfam" id="PF16661">
    <property type="entry name" value="Lactamase_B_6"/>
    <property type="match status" value="1"/>
</dbReference>
<name>A0A848IYN2_9BACT</name>
<dbReference type="PANTHER" id="PTHR11203:SF37">
    <property type="entry name" value="INTEGRATOR COMPLEX SUBUNIT 11"/>
    <property type="match status" value="1"/>
</dbReference>
<evidence type="ECO:0000313" key="4">
    <source>
        <dbReference type="EMBL" id="NMM47099.1"/>
    </source>
</evidence>
<comment type="caution">
    <text evidence="4">The sequence shown here is derived from an EMBL/GenBank/DDBJ whole genome shotgun (WGS) entry which is preliminary data.</text>
</comment>
<reference evidence="4 5" key="1">
    <citation type="submission" date="2020-04" db="EMBL/GenBank/DDBJ databases">
        <title>Flammeovirgaceae bacterium KN852 isolated from deep sea.</title>
        <authorList>
            <person name="Zhang D.-C."/>
        </authorList>
    </citation>
    <scope>NUCLEOTIDE SEQUENCE [LARGE SCALE GENOMIC DNA]</scope>
    <source>
        <strain evidence="4 5">KN852</strain>
    </source>
</reference>
<proteinExistence type="predicted"/>
<dbReference type="SUPFAM" id="SSF56281">
    <property type="entry name" value="Metallo-hydrolase/oxidoreductase"/>
    <property type="match status" value="1"/>
</dbReference>
<organism evidence="4 5">
    <name type="scientific">Marinigracilibium pacificum</name>
    <dbReference type="NCBI Taxonomy" id="2729599"/>
    <lineage>
        <taxon>Bacteria</taxon>
        <taxon>Pseudomonadati</taxon>
        <taxon>Bacteroidota</taxon>
        <taxon>Cytophagia</taxon>
        <taxon>Cytophagales</taxon>
        <taxon>Flammeovirgaceae</taxon>
        <taxon>Marinigracilibium</taxon>
    </lineage>
</organism>
<evidence type="ECO:0000256" key="1">
    <source>
        <dbReference type="ARBA" id="ARBA00022801"/>
    </source>
</evidence>
<dbReference type="InterPro" id="IPR001279">
    <property type="entry name" value="Metallo-B-lactamas"/>
</dbReference>
<dbReference type="AlphaFoldDB" id="A0A848IYN2"/>
<evidence type="ECO:0000259" key="3">
    <source>
        <dbReference type="SMART" id="SM01027"/>
    </source>
</evidence>
<sequence length="462" mass="52606">MDIKFCGAAKTVTGSAHLVTIDNELRILLDCGLYQGSDVHFKEFNEEWPFDPESIDILVLSHAHIDHSGRIPKLFKDGFTGNVICTHATRDLCTIMLLDTAHINQKEVERKKKRGEDVEPLYTSDDVYECLDDFVSYPYNKWISIHPKVDLLFRDAGHILGSASVTLKIQTSNGERILGFTGDVGRPNRPILRDPQKMPQVDYLIMESTYGGEKHEELPADEHKFMEVIQETCIVNKGKIIIPAFSVGRTQELVYLLDRMETAGTLPKIPVYVDSPLAINATDIFRMNPQCFDKEIIKYMEIDPNPFGFNNLHYTRQVEDSKAINDLEGPAIIISASGMATAGRILHHIYNHCENPRNTILIVGFCAPNTLGDKIRSRPETFRLFGKELKLRARVEIMDSFSAHADEDEMVEFLSNQQKDSVKNVFLVHGEENRQKAMKERMEKEGFRNVMIPEFTESVWLT</sequence>
<dbReference type="InterPro" id="IPR036866">
    <property type="entry name" value="RibonucZ/Hydroxyglut_hydro"/>
</dbReference>
<dbReference type="InterPro" id="IPR011108">
    <property type="entry name" value="RMMBL"/>
</dbReference>
<keyword evidence="1 4" id="KW-0378">Hydrolase</keyword>
<dbReference type="Gene3D" id="3.60.15.10">
    <property type="entry name" value="Ribonuclease Z/Hydroxyacylglutathione hydrolase-like"/>
    <property type="match status" value="1"/>
</dbReference>
<evidence type="ECO:0000313" key="5">
    <source>
        <dbReference type="Proteomes" id="UP000559010"/>
    </source>
</evidence>
<protein>
    <submittedName>
        <fullName evidence="4">MBL fold metallo-hydrolase</fullName>
    </submittedName>
</protein>
<dbReference type="InterPro" id="IPR022712">
    <property type="entry name" value="Beta_Casp"/>
</dbReference>
<dbReference type="EMBL" id="JABBNU010000001">
    <property type="protein sequence ID" value="NMM47099.1"/>
    <property type="molecule type" value="Genomic_DNA"/>
</dbReference>
<feature type="domain" description="Metallo-beta-lactamase" evidence="2">
    <location>
        <begin position="13"/>
        <end position="215"/>
    </location>
</feature>
<dbReference type="Pfam" id="PF10996">
    <property type="entry name" value="Beta-Casp"/>
    <property type="match status" value="1"/>
</dbReference>
<dbReference type="GO" id="GO:0004521">
    <property type="term" value="F:RNA endonuclease activity"/>
    <property type="evidence" value="ECO:0007669"/>
    <property type="project" value="TreeGrafter"/>
</dbReference>
<dbReference type="SMART" id="SM01027">
    <property type="entry name" value="Beta-Casp"/>
    <property type="match status" value="1"/>
</dbReference>
<accession>A0A848IYN2</accession>
<dbReference type="Gene3D" id="3.40.50.10890">
    <property type="match status" value="1"/>
</dbReference>
<gene>
    <name evidence="4" type="ORF">HH304_01715</name>
</gene>
<dbReference type="Pfam" id="PF07521">
    <property type="entry name" value="RMMBL"/>
    <property type="match status" value="1"/>
</dbReference>
<dbReference type="PANTHER" id="PTHR11203">
    <property type="entry name" value="CLEAVAGE AND POLYADENYLATION SPECIFICITY FACTOR FAMILY MEMBER"/>
    <property type="match status" value="1"/>
</dbReference>